<feature type="chain" id="PRO_5038402389" description="Carbohydrate-binding domain-containing protein" evidence="1">
    <location>
        <begin position="22"/>
        <end position="255"/>
    </location>
</feature>
<protein>
    <recommendedName>
        <fullName evidence="2">Carbohydrate-binding domain-containing protein</fullName>
    </recommendedName>
</protein>
<reference evidence="3" key="1">
    <citation type="submission" date="2020-10" db="EMBL/GenBank/DDBJ databases">
        <authorList>
            <person name="Gilroy R."/>
        </authorList>
    </citation>
    <scope>NUCLEOTIDE SEQUENCE</scope>
    <source>
        <strain evidence="3">ChiSjej6B24-2974</strain>
    </source>
</reference>
<dbReference type="GO" id="GO:0030246">
    <property type="term" value="F:carbohydrate binding"/>
    <property type="evidence" value="ECO:0007669"/>
    <property type="project" value="InterPro"/>
</dbReference>
<evidence type="ECO:0000313" key="3">
    <source>
        <dbReference type="EMBL" id="HIQ81561.1"/>
    </source>
</evidence>
<dbReference type="Pfam" id="PF06452">
    <property type="entry name" value="CBM9_1"/>
    <property type="match status" value="1"/>
</dbReference>
<dbReference type="AlphaFoldDB" id="A0A9D1CVB4"/>
<feature type="signal peptide" evidence="1">
    <location>
        <begin position="1"/>
        <end position="21"/>
    </location>
</feature>
<dbReference type="SUPFAM" id="SSF49344">
    <property type="entry name" value="CBD9-like"/>
    <property type="match status" value="1"/>
</dbReference>
<evidence type="ECO:0000259" key="2">
    <source>
        <dbReference type="Pfam" id="PF06452"/>
    </source>
</evidence>
<dbReference type="Gene3D" id="2.60.40.1190">
    <property type="match status" value="1"/>
</dbReference>
<organism evidence="3 4">
    <name type="scientific">Candidatus Pullichristensenella stercorigallinarum</name>
    <dbReference type="NCBI Taxonomy" id="2840909"/>
    <lineage>
        <taxon>Bacteria</taxon>
        <taxon>Bacillati</taxon>
        <taxon>Bacillota</taxon>
        <taxon>Clostridia</taxon>
        <taxon>Candidatus Pullichristensenella</taxon>
    </lineage>
</organism>
<dbReference type="GO" id="GO:0016052">
    <property type="term" value="P:carbohydrate catabolic process"/>
    <property type="evidence" value="ECO:0007669"/>
    <property type="project" value="InterPro"/>
</dbReference>
<keyword evidence="1" id="KW-0732">Signal</keyword>
<name>A0A9D1CVB4_9FIRM</name>
<gene>
    <name evidence="3" type="ORF">IAA52_00480</name>
</gene>
<proteinExistence type="predicted"/>
<dbReference type="InterPro" id="IPR010502">
    <property type="entry name" value="Carb-bd_dom_fam9"/>
</dbReference>
<feature type="domain" description="Carbohydrate-binding" evidence="2">
    <location>
        <begin position="57"/>
        <end position="254"/>
    </location>
</feature>
<dbReference type="Proteomes" id="UP000824260">
    <property type="component" value="Unassembled WGS sequence"/>
</dbReference>
<evidence type="ECO:0000256" key="1">
    <source>
        <dbReference type="SAM" id="SignalP"/>
    </source>
</evidence>
<dbReference type="GO" id="GO:0004553">
    <property type="term" value="F:hydrolase activity, hydrolyzing O-glycosyl compounds"/>
    <property type="evidence" value="ECO:0007669"/>
    <property type="project" value="InterPro"/>
</dbReference>
<accession>A0A9D1CVB4</accession>
<dbReference type="EMBL" id="DVFZ01000007">
    <property type="protein sequence ID" value="HIQ81561.1"/>
    <property type="molecule type" value="Genomic_DNA"/>
</dbReference>
<evidence type="ECO:0000313" key="4">
    <source>
        <dbReference type="Proteomes" id="UP000824260"/>
    </source>
</evidence>
<sequence>MKKKLSILLALCLLLALPALAYTDNNIIAHRAPGDVTIDGNLGEWNTESAAVMNTAEQVVRDVGQWTDESDLSVQAYLMWDEENLYLGATILDDTPFMYREGFPPDMADSLVLFLSTDPEADPERAEYTANDFRLTMVIDDYYYNTGIDRDMIADNQGFESAGMDGDMQVLTGYECAAEEIEGGYTFESVIPLANFSNDNIPALVPEAGMTLGLDFGMFDLDFPCPGVATVRIQWNANADADTNPSLWGTVTLAE</sequence>
<reference evidence="3" key="2">
    <citation type="journal article" date="2021" name="PeerJ">
        <title>Extensive microbial diversity within the chicken gut microbiome revealed by metagenomics and culture.</title>
        <authorList>
            <person name="Gilroy R."/>
            <person name="Ravi A."/>
            <person name="Getino M."/>
            <person name="Pursley I."/>
            <person name="Horton D.L."/>
            <person name="Alikhan N.F."/>
            <person name="Baker D."/>
            <person name="Gharbi K."/>
            <person name="Hall N."/>
            <person name="Watson M."/>
            <person name="Adriaenssens E.M."/>
            <person name="Foster-Nyarko E."/>
            <person name="Jarju S."/>
            <person name="Secka A."/>
            <person name="Antonio M."/>
            <person name="Oren A."/>
            <person name="Chaudhuri R.R."/>
            <person name="La Ragione R."/>
            <person name="Hildebrand F."/>
            <person name="Pallen M.J."/>
        </authorList>
    </citation>
    <scope>NUCLEOTIDE SEQUENCE</scope>
    <source>
        <strain evidence="3">ChiSjej6B24-2974</strain>
    </source>
</reference>
<comment type="caution">
    <text evidence="3">The sequence shown here is derived from an EMBL/GenBank/DDBJ whole genome shotgun (WGS) entry which is preliminary data.</text>
</comment>